<proteinExistence type="predicted"/>
<reference evidence="1 2" key="1">
    <citation type="journal article" date="2019" name="Int. J. Syst. Evol. Microbiol.">
        <title>Anaerobacillus alkaliphilus sp. nov., a novel alkaliphilic and moderately halophilic bacterium.</title>
        <authorList>
            <person name="Borsodi A.K."/>
            <person name="Aszalos J.M."/>
            <person name="Bihari P."/>
            <person name="Nagy I."/>
            <person name="Schumann P."/>
            <person name="Sproer C."/>
            <person name="Kovacs A.L."/>
            <person name="Boka K."/>
            <person name="Dobosy P."/>
            <person name="Ovari M."/>
            <person name="Szili-Kovacs T."/>
            <person name="Toth E."/>
        </authorList>
    </citation>
    <scope>NUCLEOTIDE SEQUENCE [LARGE SCALE GENOMIC DNA]</scope>
    <source>
        <strain evidence="1 2">B16-10</strain>
    </source>
</reference>
<keyword evidence="2" id="KW-1185">Reference proteome</keyword>
<accession>A0A4Q0VMX3</accession>
<dbReference type="Proteomes" id="UP000290649">
    <property type="component" value="Unassembled WGS sequence"/>
</dbReference>
<gene>
    <name evidence="1" type="ORF">DS745_22495</name>
</gene>
<dbReference type="EMBL" id="QOUX01000047">
    <property type="protein sequence ID" value="RXI96483.1"/>
    <property type="molecule type" value="Genomic_DNA"/>
</dbReference>
<comment type="caution">
    <text evidence="1">The sequence shown here is derived from an EMBL/GenBank/DDBJ whole genome shotgun (WGS) entry which is preliminary data.</text>
</comment>
<dbReference type="OrthoDB" id="2935631at2"/>
<evidence type="ECO:0000313" key="2">
    <source>
        <dbReference type="Proteomes" id="UP000290649"/>
    </source>
</evidence>
<dbReference type="AlphaFoldDB" id="A0A4Q0VMX3"/>
<sequence>MEEALARIKMQLAQMDKENKWDDVDRDEVIDLLIFEEVKAASYQYAYEKVGKLVEFLLQEGEKLKL</sequence>
<protein>
    <submittedName>
        <fullName evidence="1">Uncharacterized protein</fullName>
    </submittedName>
</protein>
<evidence type="ECO:0000313" key="1">
    <source>
        <dbReference type="EMBL" id="RXI96483.1"/>
    </source>
</evidence>
<organism evidence="1 2">
    <name type="scientific">Anaerobacillus alkaliphilus</name>
    <dbReference type="NCBI Taxonomy" id="1548597"/>
    <lineage>
        <taxon>Bacteria</taxon>
        <taxon>Bacillati</taxon>
        <taxon>Bacillota</taxon>
        <taxon>Bacilli</taxon>
        <taxon>Bacillales</taxon>
        <taxon>Bacillaceae</taxon>
        <taxon>Anaerobacillus</taxon>
    </lineage>
</organism>
<dbReference type="RefSeq" id="WP_129080460.1">
    <property type="nucleotide sequence ID" value="NZ_QOUX01000047.1"/>
</dbReference>
<name>A0A4Q0VMX3_9BACI</name>